<dbReference type="EMBL" id="JACGWL010000005">
    <property type="protein sequence ID" value="KAK4402921.1"/>
    <property type="molecule type" value="Genomic_DNA"/>
</dbReference>
<dbReference type="PANTHER" id="PTHR31286">
    <property type="entry name" value="GLYCINE-RICH CELL WALL STRUCTURAL PROTEIN 1.8-LIKE"/>
    <property type="match status" value="1"/>
</dbReference>
<feature type="domain" description="DUF4283" evidence="2">
    <location>
        <begin position="33"/>
        <end position="98"/>
    </location>
</feature>
<evidence type="ECO:0000259" key="2">
    <source>
        <dbReference type="Pfam" id="PF14111"/>
    </source>
</evidence>
<reference evidence="4" key="1">
    <citation type="submission" date="2020-06" db="EMBL/GenBank/DDBJ databases">
        <authorList>
            <person name="Li T."/>
            <person name="Hu X."/>
            <person name="Zhang T."/>
            <person name="Song X."/>
            <person name="Zhang H."/>
            <person name="Dai N."/>
            <person name="Sheng W."/>
            <person name="Hou X."/>
            <person name="Wei L."/>
        </authorList>
    </citation>
    <scope>NUCLEOTIDE SEQUENCE</scope>
    <source>
        <strain evidence="4">K16</strain>
        <tissue evidence="4">Leaf</tissue>
    </source>
</reference>
<dbReference type="InterPro" id="IPR025836">
    <property type="entry name" value="Zn_knuckle_CX2CX4HX4C"/>
</dbReference>
<evidence type="ECO:0000256" key="1">
    <source>
        <dbReference type="SAM" id="MobiDB-lite"/>
    </source>
</evidence>
<evidence type="ECO:0008006" key="6">
    <source>
        <dbReference type="Google" id="ProtNLM"/>
    </source>
</evidence>
<evidence type="ECO:0000313" key="5">
    <source>
        <dbReference type="Proteomes" id="UP001289374"/>
    </source>
</evidence>
<dbReference type="Pfam" id="PF14392">
    <property type="entry name" value="zf-CCHC_4"/>
    <property type="match status" value="1"/>
</dbReference>
<evidence type="ECO:0000259" key="3">
    <source>
        <dbReference type="Pfam" id="PF14392"/>
    </source>
</evidence>
<accession>A0AAE2BYZ4</accession>
<comment type="caution">
    <text evidence="4">The sequence shown here is derived from an EMBL/GenBank/DDBJ whole genome shotgun (WGS) entry which is preliminary data.</text>
</comment>
<feature type="domain" description="Zinc knuckle CX2CX4HX4C" evidence="3">
    <location>
        <begin position="156"/>
        <end position="200"/>
    </location>
</feature>
<keyword evidence="5" id="KW-1185">Reference proteome</keyword>
<dbReference type="AlphaFoldDB" id="A0AAE2BYZ4"/>
<reference evidence="4" key="2">
    <citation type="journal article" date="2024" name="Plant">
        <title>Genomic evolution and insights into agronomic trait innovations of Sesamum species.</title>
        <authorList>
            <person name="Miao H."/>
            <person name="Wang L."/>
            <person name="Qu L."/>
            <person name="Liu H."/>
            <person name="Sun Y."/>
            <person name="Le M."/>
            <person name="Wang Q."/>
            <person name="Wei S."/>
            <person name="Zheng Y."/>
            <person name="Lin W."/>
            <person name="Duan Y."/>
            <person name="Cao H."/>
            <person name="Xiong S."/>
            <person name="Wang X."/>
            <person name="Wei L."/>
            <person name="Li C."/>
            <person name="Ma Q."/>
            <person name="Ju M."/>
            <person name="Zhao R."/>
            <person name="Li G."/>
            <person name="Mu C."/>
            <person name="Tian Q."/>
            <person name="Mei H."/>
            <person name="Zhang T."/>
            <person name="Gao T."/>
            <person name="Zhang H."/>
        </authorList>
    </citation>
    <scope>NUCLEOTIDE SEQUENCE</scope>
    <source>
        <strain evidence="4">K16</strain>
    </source>
</reference>
<proteinExistence type="predicted"/>
<protein>
    <recommendedName>
        <fullName evidence="6">DUF4283 domain-containing protein</fullName>
    </recommendedName>
</protein>
<name>A0AAE2BYZ4_9LAMI</name>
<feature type="compositionally biased region" description="Polar residues" evidence="1">
    <location>
        <begin position="292"/>
        <end position="302"/>
    </location>
</feature>
<dbReference type="InterPro" id="IPR040256">
    <property type="entry name" value="At4g02000-like"/>
</dbReference>
<dbReference type="InterPro" id="IPR025558">
    <property type="entry name" value="DUF4283"/>
</dbReference>
<feature type="region of interest" description="Disordered" evidence="1">
    <location>
        <begin position="235"/>
        <end position="304"/>
    </location>
</feature>
<dbReference type="Proteomes" id="UP001289374">
    <property type="component" value="Unassembled WGS sequence"/>
</dbReference>
<organism evidence="4 5">
    <name type="scientific">Sesamum angolense</name>
    <dbReference type="NCBI Taxonomy" id="2727404"/>
    <lineage>
        <taxon>Eukaryota</taxon>
        <taxon>Viridiplantae</taxon>
        <taxon>Streptophyta</taxon>
        <taxon>Embryophyta</taxon>
        <taxon>Tracheophyta</taxon>
        <taxon>Spermatophyta</taxon>
        <taxon>Magnoliopsida</taxon>
        <taxon>eudicotyledons</taxon>
        <taxon>Gunneridae</taxon>
        <taxon>Pentapetalae</taxon>
        <taxon>asterids</taxon>
        <taxon>lamiids</taxon>
        <taxon>Lamiales</taxon>
        <taxon>Pedaliaceae</taxon>
        <taxon>Sesamum</taxon>
    </lineage>
</organism>
<evidence type="ECO:0000313" key="4">
    <source>
        <dbReference type="EMBL" id="KAK4402921.1"/>
    </source>
</evidence>
<gene>
    <name evidence="4" type="ORF">Sango_1032800</name>
</gene>
<dbReference type="Pfam" id="PF14111">
    <property type="entry name" value="DUF4283"/>
    <property type="match status" value="1"/>
</dbReference>
<sequence>MGVVMPAGVWHLDPEKAGFYTMGCLLSHKPYNAEAFKIVLQSSFNPAKGMEITFLKHDQFLLKIFHSVDRDRVLESGPWAFEKSLLVLAVVSDNDNPAEVDLTWCDFHIRIHGLPLGKMTTEIASFIAAKIGRLKDCDSSKGPLSWGSFMRIRVTIDVTKPLPRVLKIRTVLGDEHTVTFTYERLPNICYLCRKLDHISKWYDSRFQSEFVDPGENSPYGPWLRAVGRGDYRTRFPQIREPQTQPPLARPRFTSRSHRTPAHSSEPKRGNAIFGDFSQPAASTHEPPISPRTHPQSHSTPPAASSHVILVTSCHSPVSILPISVPSQTESLQTPIPPLTTSTPSLVDPLLDISSIHTPPLPPTTVHIPMSPSPQNSTPPLHISAHRPPTNFPFPLSPKNKNALRKLAPKLNQVQTPSLTSLLSGKSSMRIPRILISLFLQSYTNMLARSLKFLTLWWRLCAMSLLVWNCQGLGNPVTVKGLWDLLRVNNPYLVFLAETKCSSS</sequence>
<dbReference type="PANTHER" id="PTHR31286:SF178">
    <property type="entry name" value="DUF4283 DOMAIN-CONTAINING PROTEIN"/>
    <property type="match status" value="1"/>
</dbReference>